<dbReference type="GO" id="GO:0071013">
    <property type="term" value="C:catalytic step 2 spliceosome"/>
    <property type="evidence" value="ECO:0007669"/>
    <property type="project" value="TreeGrafter"/>
</dbReference>
<dbReference type="GO" id="GO:0006396">
    <property type="term" value="P:RNA processing"/>
    <property type="evidence" value="ECO:0007669"/>
    <property type="project" value="InterPro"/>
</dbReference>
<name>A0AAW1WNY8_RUBAR</name>
<dbReference type="AlphaFoldDB" id="A0AAW1WNY8"/>
<feature type="region of interest" description="Disordered" evidence="4">
    <location>
        <begin position="532"/>
        <end position="558"/>
    </location>
</feature>
<dbReference type="PANTHER" id="PTHR13471">
    <property type="entry name" value="TETRATRICOPEPTIDE-LIKE HELICAL"/>
    <property type="match status" value="1"/>
</dbReference>
<feature type="compositionally biased region" description="Low complexity" evidence="4">
    <location>
        <begin position="76"/>
        <end position="85"/>
    </location>
</feature>
<dbReference type="PANTHER" id="PTHR13471:SF0">
    <property type="entry name" value="NUCLEAR EXOSOME REGULATOR NRDE2"/>
    <property type="match status" value="1"/>
</dbReference>
<feature type="compositionally biased region" description="Basic residues" evidence="4">
    <location>
        <begin position="92"/>
        <end position="108"/>
    </location>
</feature>
<dbReference type="InterPro" id="IPR013633">
    <property type="entry name" value="NRDE-2"/>
</dbReference>
<organism evidence="5 6">
    <name type="scientific">Rubus argutus</name>
    <name type="common">Southern blackberry</name>
    <dbReference type="NCBI Taxonomy" id="59490"/>
    <lineage>
        <taxon>Eukaryota</taxon>
        <taxon>Viridiplantae</taxon>
        <taxon>Streptophyta</taxon>
        <taxon>Embryophyta</taxon>
        <taxon>Tracheophyta</taxon>
        <taxon>Spermatophyta</taxon>
        <taxon>Magnoliopsida</taxon>
        <taxon>eudicotyledons</taxon>
        <taxon>Gunneridae</taxon>
        <taxon>Pentapetalae</taxon>
        <taxon>rosids</taxon>
        <taxon>fabids</taxon>
        <taxon>Rosales</taxon>
        <taxon>Rosaceae</taxon>
        <taxon>Rosoideae</taxon>
        <taxon>Rosoideae incertae sedis</taxon>
        <taxon>Rubus</taxon>
    </lineage>
</organism>
<evidence type="ECO:0000313" key="5">
    <source>
        <dbReference type="EMBL" id="KAK9925686.1"/>
    </source>
</evidence>
<reference evidence="5 6" key="1">
    <citation type="journal article" date="2023" name="G3 (Bethesda)">
        <title>A chromosome-length genome assembly and annotation of blackberry (Rubus argutus, cv. 'Hillquist').</title>
        <authorList>
            <person name="Bruna T."/>
            <person name="Aryal R."/>
            <person name="Dudchenko O."/>
            <person name="Sargent D.J."/>
            <person name="Mead D."/>
            <person name="Buti M."/>
            <person name="Cavallini A."/>
            <person name="Hytonen T."/>
            <person name="Andres J."/>
            <person name="Pham M."/>
            <person name="Weisz D."/>
            <person name="Mascagni F."/>
            <person name="Usai G."/>
            <person name="Natali L."/>
            <person name="Bassil N."/>
            <person name="Fernandez G.E."/>
            <person name="Lomsadze A."/>
            <person name="Armour M."/>
            <person name="Olukolu B."/>
            <person name="Poorten T."/>
            <person name="Britton C."/>
            <person name="Davik J."/>
            <person name="Ashrafi H."/>
            <person name="Aiden E.L."/>
            <person name="Borodovsky M."/>
            <person name="Worthington M."/>
        </authorList>
    </citation>
    <scope>NUCLEOTIDE SEQUENCE [LARGE SCALE GENOMIC DNA]</scope>
    <source>
        <strain evidence="5">PI 553951</strain>
    </source>
</reference>
<comment type="similarity">
    <text evidence="2">Belongs to the NRDE2 family.</text>
</comment>
<dbReference type="Proteomes" id="UP001457282">
    <property type="component" value="Unassembled WGS sequence"/>
</dbReference>
<keyword evidence="3" id="KW-0539">Nucleus</keyword>
<accession>A0AAW1WNY8</accession>
<dbReference type="GO" id="GO:1902369">
    <property type="term" value="P:negative regulation of RNA catabolic process"/>
    <property type="evidence" value="ECO:0007669"/>
    <property type="project" value="TreeGrafter"/>
</dbReference>
<feature type="region of interest" description="Disordered" evidence="4">
    <location>
        <begin position="50"/>
        <end position="122"/>
    </location>
</feature>
<gene>
    <name evidence="5" type="ORF">M0R45_022957</name>
</gene>
<comment type="caution">
    <text evidence="5">The sequence shown here is derived from an EMBL/GenBank/DDBJ whole genome shotgun (WGS) entry which is preliminary data.</text>
</comment>
<protein>
    <recommendedName>
        <fullName evidence="7">Protein NRDE2 homolog</fullName>
    </recommendedName>
</protein>
<keyword evidence="6" id="KW-1185">Reference proteome</keyword>
<comment type="subcellular location">
    <subcellularLocation>
        <location evidence="1">Nucleus</location>
    </subcellularLocation>
</comment>
<dbReference type="Pfam" id="PF08424">
    <property type="entry name" value="NRDE-2"/>
    <property type="match status" value="1"/>
</dbReference>
<dbReference type="EMBL" id="JBEDUW010000005">
    <property type="protein sequence ID" value="KAK9925686.1"/>
    <property type="molecule type" value="Genomic_DNA"/>
</dbReference>
<dbReference type="InterPro" id="IPR011990">
    <property type="entry name" value="TPR-like_helical_dom_sf"/>
</dbReference>
<proteinExistence type="inferred from homology"/>
<evidence type="ECO:0000313" key="6">
    <source>
        <dbReference type="Proteomes" id="UP001457282"/>
    </source>
</evidence>
<evidence type="ECO:0000256" key="4">
    <source>
        <dbReference type="SAM" id="MobiDB-lite"/>
    </source>
</evidence>
<evidence type="ECO:0000256" key="1">
    <source>
        <dbReference type="ARBA" id="ARBA00004123"/>
    </source>
</evidence>
<evidence type="ECO:0000256" key="2">
    <source>
        <dbReference type="ARBA" id="ARBA00009265"/>
    </source>
</evidence>
<evidence type="ECO:0008006" key="7">
    <source>
        <dbReference type="Google" id="ProtNLM"/>
    </source>
</evidence>
<dbReference type="InterPro" id="IPR003107">
    <property type="entry name" value="HAT"/>
</dbReference>
<dbReference type="SMART" id="SM00386">
    <property type="entry name" value="HAT"/>
    <property type="match status" value="5"/>
</dbReference>
<sequence>MEDRPTEEEAKPSLFPVVPVSQQISNVPQWLSNTSFTTELSVINDAVASHFKPEPPLSPPPEEKEDVRPQLKPYELLESSSGSEGSDNRDRTSKKRRDKEKRNKRRRERSADRRGGRSFADYGSRKSNVRAWADSETKPSKDYYLDSRGDRDNLAFGCLYRMDIARYKPYAALADSSGENFQVLYQRNQTGSTLDRDGDDDALDGKLKSGGRYWSAKYMALERHKNLKRLRLLAPRDLADTVAGDFIPLTDIQTSNEGEGAAADESTPTLVVVEESWEDELLHKTREFNKSTREHPHDEKVWLAFAEFQDRVADMQPQKGARLQTLEKKISILEKATELNPDNEELLLCLLKAYKSRDSSDVLISRWEKILIQHSGNYNLWREFLRVIQGEFSRFKVSDMRKMYAHAIQAISAACRMHYRQVCQGEKCPPDTAIVQLELGLVDIFLSFCRFEWQVGYQELATALFQAEIEFSLFCPSLLLTEQSKQILFEHFWNSDGARVGEEGALGWCTWLEKEEENKQRVIREELAHDNEGGWTGWSEPLSKNKESSTNPEADAESNVVLEEFQEETENEDIKQEEDTEALLKMLGIDVDVGASGEVKDISTWIRWSEEEKSRDCDQWMPVRAKSEAVASNNGGTPDREADEHLSRVILYEDVNEYLFPLSSFEARLSLVLQFVDFFGGKTSQWISTNSSAWSEKLLSLEALPESILQTLRRVHDVLSKTQGSSTSFSLEALLGTTNDIHGKADLMKFLRNATLLCLSAFPRNYLVEEAALVAEELSVVNPNPSRCSVTPCRALAKYLLKSDRQDILLCGVYARREAFYGNIDHARRVFDMALSSIEGLPLELRSNASLLYFWYAEVELANDHGNRSESSFRAMHILSFLGSGVTYSPFKCQPSNLQLLRARQGFKERIRTVQMAWVRGVIDDQSAALICCAALFEELTSGWALGIEVLDQAFAMVLPERKSHSHQLEFMFNFYMKMLWRHHDQSSLSKCWESILQGIQIFPFSPELFSDLIEVGHFYTTSNKLRWVFDDYCQKKPSVIVWLFALSFEMSKGGSQHRIRGLFERALANDRFHNSVVLWRCYIAYEMNIACNPSASRRIFFRAIHACPWSKKLWLDGFLKLNSTLSAKELSDLQEVMRDKELNLRTDIYEILLQDELVQ</sequence>
<dbReference type="Gene3D" id="1.25.40.10">
    <property type="entry name" value="Tetratricopeptide repeat domain"/>
    <property type="match status" value="2"/>
</dbReference>
<dbReference type="SUPFAM" id="SSF48452">
    <property type="entry name" value="TPR-like"/>
    <property type="match status" value="1"/>
</dbReference>
<dbReference type="GO" id="GO:0031048">
    <property type="term" value="P:regulatory ncRNA-mediated heterochromatin formation"/>
    <property type="evidence" value="ECO:0007669"/>
    <property type="project" value="TreeGrafter"/>
</dbReference>
<evidence type="ECO:0000256" key="3">
    <source>
        <dbReference type="ARBA" id="ARBA00023242"/>
    </source>
</evidence>